<evidence type="ECO:0000256" key="2">
    <source>
        <dbReference type="SAM" id="Phobius"/>
    </source>
</evidence>
<keyword evidence="2" id="KW-1133">Transmembrane helix</keyword>
<feature type="transmembrane region" description="Helical" evidence="2">
    <location>
        <begin position="64"/>
        <end position="91"/>
    </location>
</feature>
<dbReference type="EMBL" id="AHKC01008290">
    <property type="protein sequence ID" value="EKF37792.1"/>
    <property type="molecule type" value="Genomic_DNA"/>
</dbReference>
<feature type="region of interest" description="Disordered" evidence="1">
    <location>
        <begin position="160"/>
        <end position="191"/>
    </location>
</feature>
<dbReference type="Proteomes" id="UP000007350">
    <property type="component" value="Unassembled WGS sequence"/>
</dbReference>
<comment type="caution">
    <text evidence="3">The sequence shown here is derived from an EMBL/GenBank/DDBJ whole genome shotgun (WGS) entry which is preliminary data.</text>
</comment>
<organism evidence="3 4">
    <name type="scientific">Trypanosoma cruzi marinkellei</name>
    <dbReference type="NCBI Taxonomy" id="85056"/>
    <lineage>
        <taxon>Eukaryota</taxon>
        <taxon>Discoba</taxon>
        <taxon>Euglenozoa</taxon>
        <taxon>Kinetoplastea</taxon>
        <taxon>Metakinetoplastina</taxon>
        <taxon>Trypanosomatida</taxon>
        <taxon>Trypanosomatidae</taxon>
        <taxon>Trypanosoma</taxon>
        <taxon>Schizotrypanum</taxon>
    </lineage>
</organism>
<evidence type="ECO:0000313" key="3">
    <source>
        <dbReference type="EMBL" id="EKF37792.1"/>
    </source>
</evidence>
<reference evidence="3 4" key="1">
    <citation type="journal article" date="2012" name="BMC Genomics">
        <title>Comparative genomic analysis of human infective Trypanosoma cruzi lineages with the bat-restricted subspecies T. cruzi marinkellei.</title>
        <authorList>
            <person name="Franzen O."/>
            <person name="Talavera-Lopez C."/>
            <person name="Ochaya S."/>
            <person name="Butler C.E."/>
            <person name="Messenger L.A."/>
            <person name="Lewis M.D."/>
            <person name="Llewellyn M.S."/>
            <person name="Marinkelle C.J."/>
            <person name="Tyler K.M."/>
            <person name="Miles M.A."/>
            <person name="Andersson B."/>
        </authorList>
    </citation>
    <scope>NUCLEOTIDE SEQUENCE [LARGE SCALE GENOMIC DNA]</scope>
    <source>
        <strain evidence="3 4">B7</strain>
    </source>
</reference>
<feature type="compositionally biased region" description="Basic and acidic residues" evidence="1">
    <location>
        <begin position="160"/>
        <end position="188"/>
    </location>
</feature>
<dbReference type="AlphaFoldDB" id="K2P9M0"/>
<proteinExistence type="predicted"/>
<keyword evidence="4" id="KW-1185">Reference proteome</keyword>
<keyword evidence="2" id="KW-0472">Membrane</keyword>
<name>K2P9M0_TRYCR</name>
<gene>
    <name evidence="3" type="ORF">MOQ_002006</name>
</gene>
<feature type="transmembrane region" description="Helical" evidence="2">
    <location>
        <begin position="34"/>
        <end position="52"/>
    </location>
</feature>
<sequence>MQAYTSPTSLHFFFFFQIIVTTFFPFTSSSDSRGGAVFFFFFCFLRLFPFFLQQIHLHHSDILFFFFFFFVPIVIMFLINCCLFFFVFFFFFNFFPFIFLSNFFFGFPSFPQPLLLLLGRLFHLRFDFSHVFIHLSGGNGDPLVDQILLLLVHRREGEGQHEKKRKEGGVRDEVAEKSNNEAPQRDKPGAAVVPPRHELVHRLKCRHQPGRGAVHKAIDGLVDVVGGELTSIREAQHNASQKGQLQDTAEECHHRVFHKAKQSQNGKYGSKKYTRNFWTVPR</sequence>
<feature type="transmembrane region" description="Helical" evidence="2">
    <location>
        <begin position="12"/>
        <end position="28"/>
    </location>
</feature>
<feature type="transmembrane region" description="Helical" evidence="2">
    <location>
        <begin position="97"/>
        <end position="118"/>
    </location>
</feature>
<evidence type="ECO:0000256" key="1">
    <source>
        <dbReference type="SAM" id="MobiDB-lite"/>
    </source>
</evidence>
<evidence type="ECO:0000313" key="4">
    <source>
        <dbReference type="Proteomes" id="UP000007350"/>
    </source>
</evidence>
<protein>
    <submittedName>
        <fullName evidence="3">Uncharacterized protein</fullName>
    </submittedName>
</protein>
<keyword evidence="2" id="KW-0812">Transmembrane</keyword>
<accession>K2P9M0</accession>